<dbReference type="GO" id="GO:0032259">
    <property type="term" value="P:methylation"/>
    <property type="evidence" value="ECO:0007669"/>
    <property type="project" value="UniProtKB-KW"/>
</dbReference>
<feature type="domain" description="Methyltransferase" evidence="1">
    <location>
        <begin position="49"/>
        <end position="146"/>
    </location>
</feature>
<evidence type="ECO:0000313" key="2">
    <source>
        <dbReference type="EMBL" id="QTH72226.1"/>
    </source>
</evidence>
<gene>
    <name evidence="2" type="ORF">J5O05_04930</name>
</gene>
<protein>
    <submittedName>
        <fullName evidence="2">Class I SAM-dependent methyltransferase</fullName>
    </submittedName>
</protein>
<dbReference type="InterPro" id="IPR029063">
    <property type="entry name" value="SAM-dependent_MTases_sf"/>
</dbReference>
<keyword evidence="2" id="KW-0808">Transferase</keyword>
<name>A0A975DI14_9GAMM</name>
<sequence>MNKDEIVQAFDDMAPNYNAQWIRMAPITNTLYFFMESILKNIPEDGSLLCVGAGTGKEIAHLAKHFPSLQFTVVEPARNMMDLCISMTHELGIYERCTFHCGFLDTLDDATRHDAATSLLVSHFFMDNHVRSEFFAQIAQRLKPRGILINADLTADTLGTSYAALLDFWLTLMMNADLSQELIDKAKQAYTTDVAILSQGSLNEVIMKAGFENPTTFYQAGMIQAQFVIKAC</sequence>
<dbReference type="Proteomes" id="UP000664904">
    <property type="component" value="Chromosome"/>
</dbReference>
<dbReference type="EMBL" id="CP072133">
    <property type="protein sequence ID" value="QTH72226.1"/>
    <property type="molecule type" value="Genomic_DNA"/>
</dbReference>
<organism evidence="2 3">
    <name type="scientific">Pseudoalteromonas xiamenensis</name>
    <dbReference type="NCBI Taxonomy" id="882626"/>
    <lineage>
        <taxon>Bacteria</taxon>
        <taxon>Pseudomonadati</taxon>
        <taxon>Pseudomonadota</taxon>
        <taxon>Gammaproteobacteria</taxon>
        <taxon>Alteromonadales</taxon>
        <taxon>Pseudoalteromonadaceae</taxon>
        <taxon>Pseudoalteromonas</taxon>
    </lineage>
</organism>
<evidence type="ECO:0000259" key="1">
    <source>
        <dbReference type="Pfam" id="PF13649"/>
    </source>
</evidence>
<accession>A0A975DI14</accession>
<dbReference type="KEGG" id="pxi:J5O05_04930"/>
<dbReference type="Gene3D" id="3.40.50.150">
    <property type="entry name" value="Vaccinia Virus protein VP39"/>
    <property type="match status" value="1"/>
</dbReference>
<dbReference type="CDD" id="cd02440">
    <property type="entry name" value="AdoMet_MTases"/>
    <property type="match status" value="1"/>
</dbReference>
<dbReference type="GO" id="GO:0008168">
    <property type="term" value="F:methyltransferase activity"/>
    <property type="evidence" value="ECO:0007669"/>
    <property type="project" value="UniProtKB-KW"/>
</dbReference>
<dbReference type="SUPFAM" id="SSF53335">
    <property type="entry name" value="S-adenosyl-L-methionine-dependent methyltransferases"/>
    <property type="match status" value="1"/>
</dbReference>
<reference evidence="2" key="1">
    <citation type="submission" date="2021-03" db="EMBL/GenBank/DDBJ databases">
        <title>Complete Genome of Pseudoalteromonas xiamenensis STKMTI.2, a new potential marine bacterium producing anti-Vibrio compounds.</title>
        <authorList>
            <person name="Handayani D.P."/>
            <person name="Isnansetyo A."/>
            <person name="Istiqomah I."/>
            <person name="Jumina J."/>
        </authorList>
    </citation>
    <scope>NUCLEOTIDE SEQUENCE</scope>
    <source>
        <strain evidence="2">STKMTI.2</strain>
    </source>
</reference>
<evidence type="ECO:0000313" key="3">
    <source>
        <dbReference type="Proteomes" id="UP000664904"/>
    </source>
</evidence>
<keyword evidence="3" id="KW-1185">Reference proteome</keyword>
<keyword evidence="2" id="KW-0489">Methyltransferase</keyword>
<dbReference type="AlphaFoldDB" id="A0A975DI14"/>
<proteinExistence type="predicted"/>
<dbReference type="Pfam" id="PF13649">
    <property type="entry name" value="Methyltransf_25"/>
    <property type="match status" value="1"/>
</dbReference>
<dbReference type="RefSeq" id="WP_208843848.1">
    <property type="nucleotide sequence ID" value="NZ_CP072133.1"/>
</dbReference>
<dbReference type="InterPro" id="IPR041698">
    <property type="entry name" value="Methyltransf_25"/>
</dbReference>